<name>A0A508WRF5_9HYPH</name>
<dbReference type="InterPro" id="IPR000847">
    <property type="entry name" value="LysR_HTH_N"/>
</dbReference>
<dbReference type="AlphaFoldDB" id="A0A508WRF5"/>
<accession>A0A508WRF5</accession>
<evidence type="ECO:0000259" key="1">
    <source>
        <dbReference type="Pfam" id="PF00126"/>
    </source>
</evidence>
<proteinExistence type="predicted"/>
<protein>
    <recommendedName>
        <fullName evidence="1">HTH lysR-type domain-containing protein</fullName>
    </recommendedName>
</protein>
<organism evidence="2">
    <name type="scientific">Sinorhizobium medicae</name>
    <dbReference type="NCBI Taxonomy" id="110321"/>
    <lineage>
        <taxon>Bacteria</taxon>
        <taxon>Pseudomonadati</taxon>
        <taxon>Pseudomonadota</taxon>
        <taxon>Alphaproteobacteria</taxon>
        <taxon>Hyphomicrobiales</taxon>
        <taxon>Rhizobiaceae</taxon>
        <taxon>Sinorhizobium/Ensifer group</taxon>
        <taxon>Sinorhizobium</taxon>
    </lineage>
</organism>
<dbReference type="GO" id="GO:0003700">
    <property type="term" value="F:DNA-binding transcription factor activity"/>
    <property type="evidence" value="ECO:0007669"/>
    <property type="project" value="InterPro"/>
</dbReference>
<dbReference type="EMBL" id="CABFNB010000037">
    <property type="protein sequence ID" value="VTZ60098.1"/>
    <property type="molecule type" value="Genomic_DNA"/>
</dbReference>
<sequence>MVNKTMDRLDRMQLFIRIVERRSFAAAASDLGLARSTATERSSSWKTMLAFGFSSD</sequence>
<dbReference type="Proteomes" id="UP000507954">
    <property type="component" value="Unassembled WGS sequence"/>
</dbReference>
<gene>
    <name evidence="2" type="ORF">EMEDMD4_1310092</name>
</gene>
<evidence type="ECO:0000313" key="2">
    <source>
        <dbReference type="EMBL" id="VTZ60098.1"/>
    </source>
</evidence>
<reference evidence="2" key="1">
    <citation type="submission" date="2019-06" db="EMBL/GenBank/DDBJ databases">
        <authorList>
            <person name="Le Quere A."/>
            <person name="Colella S."/>
        </authorList>
    </citation>
    <scope>NUCLEOTIDE SEQUENCE</scope>
    <source>
        <strain evidence="2">EmedicaeMD41</strain>
    </source>
</reference>
<dbReference type="Pfam" id="PF00126">
    <property type="entry name" value="HTH_1"/>
    <property type="match status" value="1"/>
</dbReference>
<feature type="domain" description="HTH lysR-type" evidence="1">
    <location>
        <begin position="9"/>
        <end position="40"/>
    </location>
</feature>